<dbReference type="Gene3D" id="3.40.50.300">
    <property type="entry name" value="P-loop containing nucleotide triphosphate hydrolases"/>
    <property type="match status" value="1"/>
</dbReference>
<proteinExistence type="predicted"/>
<dbReference type="PANTHER" id="PTHR12873:SF0">
    <property type="entry name" value="TWINKLE MTDNA HELICASE"/>
    <property type="match status" value="1"/>
</dbReference>
<dbReference type="CDD" id="cd01029">
    <property type="entry name" value="TOPRIM_primases"/>
    <property type="match status" value="1"/>
</dbReference>
<evidence type="ECO:0000313" key="2">
    <source>
        <dbReference type="EMBL" id="TXG48208.1"/>
    </source>
</evidence>
<dbReference type="EMBL" id="VAHF01000013">
    <property type="protein sequence ID" value="TXG48208.1"/>
    <property type="molecule type" value="Genomic_DNA"/>
</dbReference>
<dbReference type="InterPro" id="IPR027417">
    <property type="entry name" value="P-loop_NTPase"/>
</dbReference>
<accession>A0A5C7GU34</accession>
<dbReference type="Pfam" id="PF13662">
    <property type="entry name" value="Toprim_4"/>
    <property type="match status" value="1"/>
</dbReference>
<feature type="domain" description="SF4 helicase" evidence="1">
    <location>
        <begin position="476"/>
        <end position="741"/>
    </location>
</feature>
<dbReference type="GO" id="GO:0003697">
    <property type="term" value="F:single-stranded DNA binding"/>
    <property type="evidence" value="ECO:0007669"/>
    <property type="project" value="InterPro"/>
</dbReference>
<evidence type="ECO:0000259" key="1">
    <source>
        <dbReference type="PROSITE" id="PS51199"/>
    </source>
</evidence>
<dbReference type="OrthoDB" id="1898560at2759"/>
<dbReference type="SMART" id="SM00493">
    <property type="entry name" value="TOPRIM"/>
    <property type="match status" value="1"/>
</dbReference>
<keyword evidence="3" id="KW-1185">Reference proteome</keyword>
<dbReference type="Pfam" id="PF03796">
    <property type="entry name" value="DnaB_C"/>
    <property type="match status" value="1"/>
</dbReference>
<dbReference type="PANTHER" id="PTHR12873">
    <property type="entry name" value="T7-LIKE MITOCHONDRIAL DNA HELICASE"/>
    <property type="match status" value="1"/>
</dbReference>
<dbReference type="Proteomes" id="UP000323000">
    <property type="component" value="Chromosome 13"/>
</dbReference>
<comment type="caution">
    <text evidence="2">The sequence shown here is derived from an EMBL/GenBank/DDBJ whole genome shotgun (WGS) entry which is preliminary data.</text>
</comment>
<dbReference type="SUPFAM" id="SSF56731">
    <property type="entry name" value="DNA primase core"/>
    <property type="match status" value="1"/>
</dbReference>
<evidence type="ECO:0000313" key="3">
    <source>
        <dbReference type="Proteomes" id="UP000323000"/>
    </source>
</evidence>
<gene>
    <name evidence="2" type="ORF">EZV62_027502</name>
</gene>
<dbReference type="GO" id="GO:0043139">
    <property type="term" value="F:5'-3' DNA helicase activity"/>
    <property type="evidence" value="ECO:0007669"/>
    <property type="project" value="InterPro"/>
</dbReference>
<sequence>MHILRHSPHTRHYRLSFLMGFLRTTPIPSFTLQPFNINLSSSSSSSSKRHFFHTCTRLVPVSASASASKPINNIHALVIKTNGRLSHTSPANFPNPDYSETVPPLTILKSKLIELGIDMDKCVAGVENRLVCPMCKGGDSEEQSLSLTIDQDGHYAVWVCFQAKCGWRGSTRALAHSISLNSSFKFNQISKVKTPRHFTEESLELEPLCDQLIGYFSERLITRRTLERNRVMQKRYGDNEIAIAFTYRRKGKLLNCKYRDITKRFWQEKDAEKILYGLDDIEGASDIVIVEGEIDMLSMEEAGIYNCVSVPDGAPPKVSQKDLPPEDQDTKYQYLWNCKDYLMKASRIILATDGDLPGQALAEELARRLGRERCWRVRWPKKNEVDRFKDANEGCENHVNTLWFFSLENPVIQWDMLIVIRLSKLEELLVSIAQVLMYLGADALKEVVENAELYPIKGLFSFRDFFDEINSYYYRTVGDEFGISTGWRGLDSLYNVVPGELTIVTGVPNSGKSEWIDALLCNINESVGWKFALCSMENKVREHARKLLEKHIKKPFFNASYGQSVERMTVEEFEQGKEWLGDTFSLIRCENDSLPSINWVLELAKAAVLRHGVRGLVIDPYNELDHQRPSNITETEYVSKMLTKIKRFALHHSVHVWFVAHPRQLHHWVGGPPNLYDISGSAHFINKCDNGIVVHRNRDPEAGPMDRVQVCVRKVRNKVAGTIGDAFLSYNRVTGEFMDIN</sequence>
<dbReference type="Gene3D" id="3.40.1360.10">
    <property type="match status" value="1"/>
</dbReference>
<dbReference type="InterPro" id="IPR006171">
    <property type="entry name" value="TOPRIM_dom"/>
</dbReference>
<dbReference type="PROSITE" id="PS51199">
    <property type="entry name" value="SF4_HELICASE"/>
    <property type="match status" value="1"/>
</dbReference>
<dbReference type="AlphaFoldDB" id="A0A5C7GU34"/>
<dbReference type="GO" id="GO:0006260">
    <property type="term" value="P:DNA replication"/>
    <property type="evidence" value="ECO:0007669"/>
    <property type="project" value="InterPro"/>
</dbReference>
<dbReference type="GO" id="GO:0005524">
    <property type="term" value="F:ATP binding"/>
    <property type="evidence" value="ECO:0007669"/>
    <property type="project" value="InterPro"/>
</dbReference>
<dbReference type="SUPFAM" id="SSF52540">
    <property type="entry name" value="P-loop containing nucleoside triphosphate hydrolases"/>
    <property type="match status" value="1"/>
</dbReference>
<dbReference type="InterPro" id="IPR007694">
    <property type="entry name" value="DNA_helicase_DnaB-like_C"/>
</dbReference>
<name>A0A5C7GU34_9ROSI</name>
<dbReference type="InterPro" id="IPR027032">
    <property type="entry name" value="Twinkle-like"/>
</dbReference>
<protein>
    <recommendedName>
        <fullName evidence="1">SF4 helicase domain-containing protein</fullName>
    </recommendedName>
</protein>
<dbReference type="InterPro" id="IPR034154">
    <property type="entry name" value="TOPRIM_DnaG/twinkle"/>
</dbReference>
<organism evidence="2 3">
    <name type="scientific">Acer yangbiense</name>
    <dbReference type="NCBI Taxonomy" id="1000413"/>
    <lineage>
        <taxon>Eukaryota</taxon>
        <taxon>Viridiplantae</taxon>
        <taxon>Streptophyta</taxon>
        <taxon>Embryophyta</taxon>
        <taxon>Tracheophyta</taxon>
        <taxon>Spermatophyta</taxon>
        <taxon>Magnoliopsida</taxon>
        <taxon>eudicotyledons</taxon>
        <taxon>Gunneridae</taxon>
        <taxon>Pentapetalae</taxon>
        <taxon>rosids</taxon>
        <taxon>malvids</taxon>
        <taxon>Sapindales</taxon>
        <taxon>Sapindaceae</taxon>
        <taxon>Hippocastanoideae</taxon>
        <taxon>Acereae</taxon>
        <taxon>Acer</taxon>
    </lineage>
</organism>
<reference evidence="3" key="1">
    <citation type="journal article" date="2019" name="Gigascience">
        <title>De novo genome assembly of the endangered Acer yangbiense, a plant species with extremely small populations endemic to Yunnan Province, China.</title>
        <authorList>
            <person name="Yang J."/>
            <person name="Wariss H.M."/>
            <person name="Tao L."/>
            <person name="Zhang R."/>
            <person name="Yun Q."/>
            <person name="Hollingsworth P."/>
            <person name="Dao Z."/>
            <person name="Luo G."/>
            <person name="Guo H."/>
            <person name="Ma Y."/>
            <person name="Sun W."/>
        </authorList>
    </citation>
    <scope>NUCLEOTIDE SEQUENCE [LARGE SCALE GENOMIC DNA]</scope>
    <source>
        <strain evidence="3">cv. Malutang</strain>
    </source>
</reference>